<dbReference type="OrthoDB" id="9772456at2"/>
<dbReference type="GO" id="GO:0007165">
    <property type="term" value="P:signal transduction"/>
    <property type="evidence" value="ECO:0007669"/>
    <property type="project" value="TreeGrafter"/>
</dbReference>
<dbReference type="GO" id="GO:0006020">
    <property type="term" value="P:inositol metabolic process"/>
    <property type="evidence" value="ECO:0007669"/>
    <property type="project" value="TreeGrafter"/>
</dbReference>
<evidence type="ECO:0000256" key="5">
    <source>
        <dbReference type="PIRSR" id="PIRSR600760-2"/>
    </source>
</evidence>
<sequence>MNEAELVRIDRHVKQWLHASREFILNQMQATLNVSQKTSRRDLVTNVDKENEKLLINKIRTFSPDSQILGEEGFGDQIKNTKGWVWVVDPIDGTMNFVKQRDHFATMIALYIDGESVLGYIYDIMHDDLYSGGPSLGVFKNDQPLPKPENTALHDGLICVSGPLVLHQKLNLPAVVEQSAGLRNYGSAGIEIIHLLTGKIVSYISYLKPWDFGAGKILAESLGLAVTTVDGRPLDMLSSDFVMVATVKAQQDILPIIGSNV</sequence>
<keyword evidence="7" id="KW-1185">Reference proteome</keyword>
<gene>
    <name evidence="6" type="ORF">FD04_GL001232</name>
</gene>
<proteinExistence type="predicted"/>
<comment type="cofactor">
    <cofactor evidence="1 5">
        <name>Mg(2+)</name>
        <dbReference type="ChEBI" id="CHEBI:18420"/>
    </cofactor>
</comment>
<evidence type="ECO:0000256" key="4">
    <source>
        <dbReference type="ARBA" id="ARBA00022842"/>
    </source>
</evidence>
<dbReference type="Proteomes" id="UP000051160">
    <property type="component" value="Unassembled WGS sequence"/>
</dbReference>
<keyword evidence="2 5" id="KW-0479">Metal-binding</keyword>
<dbReference type="Gene3D" id="3.40.190.80">
    <property type="match status" value="1"/>
</dbReference>
<evidence type="ECO:0000256" key="1">
    <source>
        <dbReference type="ARBA" id="ARBA00001946"/>
    </source>
</evidence>
<reference evidence="6 7" key="1">
    <citation type="journal article" date="2015" name="Genome Announc.">
        <title>Expanding the biotechnology potential of lactobacilli through comparative genomics of 213 strains and associated genera.</title>
        <authorList>
            <person name="Sun Z."/>
            <person name="Harris H.M."/>
            <person name="McCann A."/>
            <person name="Guo C."/>
            <person name="Argimon S."/>
            <person name="Zhang W."/>
            <person name="Yang X."/>
            <person name="Jeffery I.B."/>
            <person name="Cooney J.C."/>
            <person name="Kagawa T.F."/>
            <person name="Liu W."/>
            <person name="Song Y."/>
            <person name="Salvetti E."/>
            <person name="Wrobel A."/>
            <person name="Rasinkangas P."/>
            <person name="Parkhill J."/>
            <person name="Rea M.C."/>
            <person name="O'Sullivan O."/>
            <person name="Ritari J."/>
            <person name="Douillard F.P."/>
            <person name="Paul Ross R."/>
            <person name="Yang R."/>
            <person name="Briner A.E."/>
            <person name="Felis G.E."/>
            <person name="de Vos W.M."/>
            <person name="Barrangou R."/>
            <person name="Klaenhammer T.R."/>
            <person name="Caufield P.W."/>
            <person name="Cui Y."/>
            <person name="Zhang H."/>
            <person name="O'Toole P.W."/>
        </authorList>
    </citation>
    <scope>NUCLEOTIDE SEQUENCE [LARGE SCALE GENOMIC DNA]</scope>
    <source>
        <strain evidence="6 7">DSM 19909</strain>
    </source>
</reference>
<dbReference type="SUPFAM" id="SSF56655">
    <property type="entry name" value="Carbohydrate phosphatase"/>
    <property type="match status" value="1"/>
</dbReference>
<organism evidence="6 7">
    <name type="scientific">Secundilactobacillus odoratitofui DSM 19909 = JCM 15043</name>
    <dbReference type="NCBI Taxonomy" id="1423776"/>
    <lineage>
        <taxon>Bacteria</taxon>
        <taxon>Bacillati</taxon>
        <taxon>Bacillota</taxon>
        <taxon>Bacilli</taxon>
        <taxon>Lactobacillales</taxon>
        <taxon>Lactobacillaceae</taxon>
        <taxon>Secundilactobacillus</taxon>
    </lineage>
</organism>
<feature type="binding site" evidence="5">
    <location>
        <position position="92"/>
    </location>
    <ligand>
        <name>Mg(2+)</name>
        <dbReference type="ChEBI" id="CHEBI:18420"/>
        <label>1</label>
        <note>catalytic</note>
    </ligand>
</feature>
<dbReference type="STRING" id="1423776.FD04_GL001232"/>
<dbReference type="PANTHER" id="PTHR20854">
    <property type="entry name" value="INOSITOL MONOPHOSPHATASE"/>
    <property type="match status" value="1"/>
</dbReference>
<dbReference type="Gene3D" id="3.30.540.10">
    <property type="entry name" value="Fructose-1,6-Bisphosphatase, subunit A, domain 1"/>
    <property type="match status" value="1"/>
</dbReference>
<dbReference type="PRINTS" id="PR00377">
    <property type="entry name" value="IMPHPHTASES"/>
</dbReference>
<dbReference type="CDD" id="cd01637">
    <property type="entry name" value="IMPase_like"/>
    <property type="match status" value="1"/>
</dbReference>
<name>A0A0R1LQX6_9LACO</name>
<evidence type="ECO:0000256" key="3">
    <source>
        <dbReference type="ARBA" id="ARBA00022801"/>
    </source>
</evidence>
<evidence type="ECO:0000313" key="7">
    <source>
        <dbReference type="Proteomes" id="UP000051160"/>
    </source>
</evidence>
<dbReference type="RefSeq" id="WP_056948100.1">
    <property type="nucleotide sequence ID" value="NZ_AZEE01000028.1"/>
</dbReference>
<accession>A0A0R1LQX6</accession>
<feature type="binding site" evidence="5">
    <location>
        <position position="91"/>
    </location>
    <ligand>
        <name>Mg(2+)</name>
        <dbReference type="ChEBI" id="CHEBI:18420"/>
        <label>1</label>
        <note>catalytic</note>
    </ligand>
</feature>
<dbReference type="InterPro" id="IPR020583">
    <property type="entry name" value="Inositol_monoP_metal-BS"/>
</dbReference>
<dbReference type="PATRIC" id="fig|1423776.4.peg.1245"/>
<dbReference type="GO" id="GO:0046872">
    <property type="term" value="F:metal ion binding"/>
    <property type="evidence" value="ECO:0007669"/>
    <property type="project" value="UniProtKB-KW"/>
</dbReference>
<comment type="caution">
    <text evidence="6">The sequence shown here is derived from an EMBL/GenBank/DDBJ whole genome shotgun (WGS) entry which is preliminary data.</text>
</comment>
<evidence type="ECO:0000313" key="6">
    <source>
        <dbReference type="EMBL" id="KRK98252.1"/>
    </source>
</evidence>
<dbReference type="PANTHER" id="PTHR20854:SF4">
    <property type="entry name" value="INOSITOL-1-MONOPHOSPHATASE-RELATED"/>
    <property type="match status" value="1"/>
</dbReference>
<feature type="binding site" evidence="5">
    <location>
        <position position="211"/>
    </location>
    <ligand>
        <name>Mg(2+)</name>
        <dbReference type="ChEBI" id="CHEBI:18420"/>
        <label>1</label>
        <note>catalytic</note>
    </ligand>
</feature>
<dbReference type="Pfam" id="PF00459">
    <property type="entry name" value="Inositol_P"/>
    <property type="match status" value="1"/>
</dbReference>
<feature type="binding site" evidence="5">
    <location>
        <position position="89"/>
    </location>
    <ligand>
        <name>Mg(2+)</name>
        <dbReference type="ChEBI" id="CHEBI:18420"/>
        <label>1</label>
        <note>catalytic</note>
    </ligand>
</feature>
<feature type="binding site" evidence="5">
    <location>
        <position position="71"/>
    </location>
    <ligand>
        <name>Mg(2+)</name>
        <dbReference type="ChEBI" id="CHEBI:18420"/>
        <label>1</label>
        <note>catalytic</note>
    </ligand>
</feature>
<protein>
    <submittedName>
        <fullName evidence="6">Fructose-1 6-bisphosphatase</fullName>
    </submittedName>
</protein>
<dbReference type="GO" id="GO:0008934">
    <property type="term" value="F:inositol monophosphate 1-phosphatase activity"/>
    <property type="evidence" value="ECO:0007669"/>
    <property type="project" value="TreeGrafter"/>
</dbReference>
<dbReference type="PROSITE" id="PS00629">
    <property type="entry name" value="IMP_1"/>
    <property type="match status" value="1"/>
</dbReference>
<keyword evidence="4 5" id="KW-0460">Magnesium</keyword>
<dbReference type="AlphaFoldDB" id="A0A0R1LQX6"/>
<dbReference type="InterPro" id="IPR000760">
    <property type="entry name" value="Inositol_monophosphatase-like"/>
</dbReference>
<dbReference type="FunFam" id="3.30.540.10:FF:000003">
    <property type="entry name" value="Inositol-1-monophosphatase"/>
    <property type="match status" value="1"/>
</dbReference>
<evidence type="ECO:0000256" key="2">
    <source>
        <dbReference type="ARBA" id="ARBA00022723"/>
    </source>
</evidence>
<dbReference type="EMBL" id="AZEE01000028">
    <property type="protein sequence ID" value="KRK98252.1"/>
    <property type="molecule type" value="Genomic_DNA"/>
</dbReference>
<keyword evidence="3" id="KW-0378">Hydrolase</keyword>